<dbReference type="HOGENOM" id="CLU_028965_0_1_9"/>
<dbReference type="KEGG" id="lrm:LRC_01070"/>
<dbReference type="InterPro" id="IPR051396">
    <property type="entry name" value="Bact_Antivir_Def_Nuclease"/>
</dbReference>
<protein>
    <recommendedName>
        <fullName evidence="1">ATPase AAA-type core domain-containing protein</fullName>
    </recommendedName>
</protein>
<dbReference type="RefSeq" id="WP_014072723.1">
    <property type="nucleotide sequence ID" value="NC_015975.1"/>
</dbReference>
<dbReference type="GO" id="GO:0005524">
    <property type="term" value="F:ATP binding"/>
    <property type="evidence" value="ECO:0007669"/>
    <property type="project" value="InterPro"/>
</dbReference>
<dbReference type="PANTHER" id="PTHR43581:SF2">
    <property type="entry name" value="EXCINUCLEASE ATPASE SUBUNIT"/>
    <property type="match status" value="1"/>
</dbReference>
<dbReference type="SUPFAM" id="SSF52540">
    <property type="entry name" value="P-loop containing nucleoside triphosphate hydrolases"/>
    <property type="match status" value="1"/>
</dbReference>
<dbReference type="Gene3D" id="3.40.50.300">
    <property type="entry name" value="P-loop containing nucleotide triphosphate hydrolases"/>
    <property type="match status" value="1"/>
</dbReference>
<name>G2SQ13_LIGR2</name>
<reference evidence="2 3" key="1">
    <citation type="journal article" date="2011" name="Microb. Cell Fact.">
        <title>Genome sequences and comparative genomics of two Lactobacillus ruminis strains from the bovine and human intestinal tracts.</title>
        <authorList>
            <person name="Forde B.M."/>
            <person name="Neville B.A."/>
            <person name="O'Donnell M.M."/>
            <person name="Riboulet-Bisson E."/>
            <person name="Claesson M.J."/>
            <person name="Coghlan A."/>
            <person name="Ross R.P."/>
            <person name="O'Toole P.W."/>
        </authorList>
    </citation>
    <scope>NUCLEOTIDE SEQUENCE [LARGE SCALE GENOMIC DNA]</scope>
    <source>
        <strain evidence="3">ATCC 27782 / RF3</strain>
    </source>
</reference>
<accession>G2SQ13</accession>
<keyword evidence="3" id="KW-1185">Reference proteome</keyword>
<dbReference type="PATRIC" id="fig|1069534.5.peg.123"/>
<proteinExistence type="predicted"/>
<sequence length="489" mass="56578">MQIIHKTDTWPPSAGDYKNCLVLYDDNWNDYRYITLFHAVFCDDDGECIDIGDVKIYYYDYDKKRTDTYGKAVASVIDKNITQLDKKFCSLGQTLNYYQKLKNNCPNDYLDILKRLNDIAIDHDLRNEFIEEDGVQTSLLRDSSAEKALNEAELLLKTNQLLEKDVSFSYFAKVPYNTDRTHLFFDFKKNENLPYRINALIGKNGVGKTQILSHLAESLSGITENVSEKEESFKGKRPPVDKVISISYSAFDEFRKRVAKDNDYKDNSYAYCGIQSEHGTLSLDDLKRNFLKALETIRQSKRLKSWKIIMQELIEKEHLDLIEQTVEGEIDNIHWSSGQYILLCTMTEVVAKIEKESILLFDEPELHLHPNAVANTIRMLYRLLEEFDSYAIFATHSPLIVQEIPSKYVKILSRIDNVLTVRTPSLECFGENVTNITNDIFDVNESESNYKTILNNLSKKMSFDNALKIFDGTLSFNAMIYLKGCYRDE</sequence>
<dbReference type="eggNOG" id="COG3839">
    <property type="taxonomic scope" value="Bacteria"/>
</dbReference>
<dbReference type="Pfam" id="PF13304">
    <property type="entry name" value="AAA_21"/>
    <property type="match status" value="1"/>
</dbReference>
<dbReference type="Proteomes" id="UP000001279">
    <property type="component" value="Chromosome"/>
</dbReference>
<evidence type="ECO:0000259" key="1">
    <source>
        <dbReference type="Pfam" id="PF13304"/>
    </source>
</evidence>
<dbReference type="STRING" id="1069534.LRC_01070"/>
<dbReference type="InterPro" id="IPR003959">
    <property type="entry name" value="ATPase_AAA_core"/>
</dbReference>
<dbReference type="InterPro" id="IPR027417">
    <property type="entry name" value="P-loop_NTPase"/>
</dbReference>
<dbReference type="EMBL" id="CP003032">
    <property type="protein sequence ID" value="AEN77439.1"/>
    <property type="molecule type" value="Genomic_DNA"/>
</dbReference>
<organism evidence="2 3">
    <name type="scientific">Ligilactobacillus ruminis (strain ATCC 27782 / RF3)</name>
    <name type="common">Lactobacillus ruminis</name>
    <dbReference type="NCBI Taxonomy" id="1069534"/>
    <lineage>
        <taxon>Bacteria</taxon>
        <taxon>Bacillati</taxon>
        <taxon>Bacillota</taxon>
        <taxon>Bacilli</taxon>
        <taxon>Lactobacillales</taxon>
        <taxon>Lactobacillaceae</taxon>
        <taxon>Ligilactobacillus</taxon>
    </lineage>
</organism>
<dbReference type="AlphaFoldDB" id="G2SQ13"/>
<dbReference type="GeneID" id="29802244"/>
<dbReference type="GO" id="GO:0016887">
    <property type="term" value="F:ATP hydrolysis activity"/>
    <property type="evidence" value="ECO:0007669"/>
    <property type="project" value="InterPro"/>
</dbReference>
<evidence type="ECO:0000313" key="2">
    <source>
        <dbReference type="EMBL" id="AEN77439.1"/>
    </source>
</evidence>
<dbReference type="PANTHER" id="PTHR43581">
    <property type="entry name" value="ATP/GTP PHOSPHATASE"/>
    <property type="match status" value="1"/>
</dbReference>
<evidence type="ECO:0000313" key="3">
    <source>
        <dbReference type="Proteomes" id="UP000001279"/>
    </source>
</evidence>
<gene>
    <name evidence="2" type="ordered locus">LRC_01070</name>
</gene>
<feature type="domain" description="ATPase AAA-type core" evidence="1">
    <location>
        <begin position="324"/>
        <end position="401"/>
    </location>
</feature>